<organism evidence="2 3">
    <name type="scientific">Corynebacterium liangguodongii</name>
    <dbReference type="NCBI Taxonomy" id="2079535"/>
    <lineage>
        <taxon>Bacteria</taxon>
        <taxon>Bacillati</taxon>
        <taxon>Actinomycetota</taxon>
        <taxon>Actinomycetes</taxon>
        <taxon>Mycobacteriales</taxon>
        <taxon>Corynebacteriaceae</taxon>
        <taxon>Corynebacterium</taxon>
    </lineage>
</organism>
<dbReference type="AlphaFoldDB" id="A0A2S0WBF8"/>
<reference evidence="3" key="1">
    <citation type="submission" date="2018-01" db="EMBL/GenBank/DDBJ databases">
        <authorList>
            <person name="Li J."/>
        </authorList>
    </citation>
    <scope>NUCLEOTIDE SEQUENCE [LARGE SCALE GENOMIC DNA]</scope>
    <source>
        <strain evidence="3">2184</strain>
    </source>
</reference>
<evidence type="ECO:0000313" key="3">
    <source>
        <dbReference type="Proteomes" id="UP000244754"/>
    </source>
</evidence>
<dbReference type="KEGG" id="clia:C3E79_00165"/>
<feature type="region of interest" description="Disordered" evidence="1">
    <location>
        <begin position="203"/>
        <end position="222"/>
    </location>
</feature>
<protein>
    <submittedName>
        <fullName evidence="2">Uncharacterized protein</fullName>
    </submittedName>
</protein>
<dbReference type="OrthoDB" id="4406276at2"/>
<keyword evidence="3" id="KW-1185">Reference proteome</keyword>
<name>A0A2S0WBF8_9CORY</name>
<evidence type="ECO:0000256" key="1">
    <source>
        <dbReference type="SAM" id="MobiDB-lite"/>
    </source>
</evidence>
<accession>A0A2S0WBF8</accession>
<feature type="region of interest" description="Disordered" evidence="1">
    <location>
        <begin position="147"/>
        <end position="195"/>
    </location>
</feature>
<feature type="region of interest" description="Disordered" evidence="1">
    <location>
        <begin position="86"/>
        <end position="114"/>
    </location>
</feature>
<feature type="compositionally biased region" description="Polar residues" evidence="1">
    <location>
        <begin position="203"/>
        <end position="213"/>
    </location>
</feature>
<proteinExistence type="predicted"/>
<dbReference type="Proteomes" id="UP000244754">
    <property type="component" value="Chromosome"/>
</dbReference>
<dbReference type="EMBL" id="CP026948">
    <property type="protein sequence ID" value="AWB83098.1"/>
    <property type="molecule type" value="Genomic_DNA"/>
</dbReference>
<evidence type="ECO:0000313" key="2">
    <source>
        <dbReference type="EMBL" id="AWB83098.1"/>
    </source>
</evidence>
<gene>
    <name evidence="2" type="ORF">C3E79_00165</name>
</gene>
<sequence>MNPMTIRLALKGAGSAVSYFRNLDKDKQREIYDSLIDALKNDKVEGINDLAHIDELEDLYSAARREAGAITRNAHDRLDRRRAAFAAAAPSRAERRKALKQEAKDAKKKSKSSGGKAAAGFATLAALAAAAGAGWAVWECVIKERKEAPTSTPAKPSGATKPGESTLVYSSRTEDDKSDKAQVAGPLGEEPAVRDEELLSSIDEQLSTLDTLDNDQRGSTRL</sequence>
<dbReference type="RefSeq" id="WP_108403094.1">
    <property type="nucleotide sequence ID" value="NZ_CP026948.1"/>
</dbReference>